<dbReference type="InterPro" id="IPR004087">
    <property type="entry name" value="KH_dom"/>
</dbReference>
<dbReference type="WBParaSite" id="MBELARI_LOCUS6299">
    <property type="protein sequence ID" value="MBELARI_LOCUS6299"/>
    <property type="gene ID" value="MBELARI_LOCUS6299"/>
</dbReference>
<dbReference type="GO" id="GO:0003723">
    <property type="term" value="F:RNA binding"/>
    <property type="evidence" value="ECO:0007669"/>
    <property type="project" value="UniProtKB-UniRule"/>
</dbReference>
<dbReference type="AlphaFoldDB" id="A0AAF3FGU7"/>
<name>A0AAF3FGU7_9BILA</name>
<organism evidence="6 7">
    <name type="scientific">Mesorhabditis belari</name>
    <dbReference type="NCBI Taxonomy" id="2138241"/>
    <lineage>
        <taxon>Eukaryota</taxon>
        <taxon>Metazoa</taxon>
        <taxon>Ecdysozoa</taxon>
        <taxon>Nematoda</taxon>
        <taxon>Chromadorea</taxon>
        <taxon>Rhabditida</taxon>
        <taxon>Rhabditina</taxon>
        <taxon>Rhabditomorpha</taxon>
        <taxon>Rhabditoidea</taxon>
        <taxon>Rhabditidae</taxon>
        <taxon>Mesorhabditinae</taxon>
        <taxon>Mesorhabditis</taxon>
    </lineage>
</organism>
<feature type="region of interest" description="Disordered" evidence="4">
    <location>
        <begin position="539"/>
        <end position="577"/>
    </location>
</feature>
<evidence type="ECO:0000256" key="1">
    <source>
        <dbReference type="ARBA" id="ARBA00007662"/>
    </source>
</evidence>
<dbReference type="Pfam" id="PF24234">
    <property type="entry name" value="KH_BICC1_1st"/>
    <property type="match status" value="1"/>
</dbReference>
<feature type="region of interest" description="Disordered" evidence="4">
    <location>
        <begin position="13"/>
        <end position="33"/>
    </location>
</feature>
<dbReference type="SUPFAM" id="SSF47769">
    <property type="entry name" value="SAM/Pointed domain"/>
    <property type="match status" value="1"/>
</dbReference>
<reference evidence="7" key="1">
    <citation type="submission" date="2024-02" db="UniProtKB">
        <authorList>
            <consortium name="WormBaseParasite"/>
        </authorList>
    </citation>
    <scope>IDENTIFICATION</scope>
</reference>
<dbReference type="InterPro" id="IPR001660">
    <property type="entry name" value="SAM"/>
</dbReference>
<evidence type="ECO:0000256" key="4">
    <source>
        <dbReference type="SAM" id="MobiDB-lite"/>
    </source>
</evidence>
<dbReference type="SUPFAM" id="SSF54791">
    <property type="entry name" value="Eukaryotic type KH-domain (KH-domain type I)"/>
    <property type="match status" value="1"/>
</dbReference>
<dbReference type="PROSITE" id="PS50084">
    <property type="entry name" value="KH_TYPE_1"/>
    <property type="match status" value="1"/>
</dbReference>
<protein>
    <submittedName>
        <fullName evidence="7">SAM domain-containing protein</fullName>
    </submittedName>
</protein>
<keyword evidence="2" id="KW-0677">Repeat</keyword>
<dbReference type="InterPro" id="IPR013761">
    <property type="entry name" value="SAM/pointed_sf"/>
</dbReference>
<evidence type="ECO:0000313" key="6">
    <source>
        <dbReference type="Proteomes" id="UP000887575"/>
    </source>
</evidence>
<evidence type="ECO:0000259" key="5">
    <source>
        <dbReference type="PROSITE" id="PS50105"/>
    </source>
</evidence>
<evidence type="ECO:0000256" key="3">
    <source>
        <dbReference type="PROSITE-ProRule" id="PRU00117"/>
    </source>
</evidence>
<keyword evidence="3" id="KW-0694">RNA-binding</keyword>
<dbReference type="Pfam" id="PF00536">
    <property type="entry name" value="SAM_1"/>
    <property type="match status" value="1"/>
</dbReference>
<dbReference type="PANTHER" id="PTHR10627">
    <property type="entry name" value="SCP160"/>
    <property type="match status" value="1"/>
</dbReference>
<comment type="similarity">
    <text evidence="1">Belongs to the BicC family.</text>
</comment>
<proteinExistence type="inferred from homology"/>
<accession>A0AAF3FGU7</accession>
<dbReference type="Gene3D" id="3.30.1370.10">
    <property type="entry name" value="K Homology domain, type 1"/>
    <property type="match status" value="1"/>
</dbReference>
<dbReference type="PROSITE" id="PS50105">
    <property type="entry name" value="SAM_DOMAIN"/>
    <property type="match status" value="1"/>
</dbReference>
<keyword evidence="6" id="KW-1185">Reference proteome</keyword>
<feature type="domain" description="SAM" evidence="5">
    <location>
        <begin position="615"/>
        <end position="681"/>
    </location>
</feature>
<dbReference type="PANTHER" id="PTHR10627:SF69">
    <property type="entry name" value="PROTEIN BICAUDAL C"/>
    <property type="match status" value="1"/>
</dbReference>
<dbReference type="Pfam" id="PF00013">
    <property type="entry name" value="KH_1"/>
    <property type="match status" value="1"/>
</dbReference>
<dbReference type="InterPro" id="IPR004088">
    <property type="entry name" value="KH_dom_type_1"/>
</dbReference>
<evidence type="ECO:0000313" key="7">
    <source>
        <dbReference type="WBParaSite" id="MBELARI_LOCUS6299"/>
    </source>
</evidence>
<dbReference type="Gene3D" id="1.10.150.50">
    <property type="entry name" value="Transcription Factor, Ets-1"/>
    <property type="match status" value="1"/>
</dbReference>
<dbReference type="InterPro" id="IPR047549">
    <property type="entry name" value="BICC1_KH-I_rpt1"/>
</dbReference>
<sequence length="689" mass="75604">MEAGVRLMNETRMDSPFGMMDGEENGTQEPLPPGWIEHKLQVDRKRLEAMITGSSLQGSSIYLPNAEDFFKKVEKISAATVCWPSKLKIGAKTKKDPYVKILGLPDQVDCARQLIAATLQVKRDRVTLKMEIEHSAHSHIIGRGGRGSQAVMKHTGCHVHFPDGNKYSEDLSKSDQVSIAGSASQVEMARRLLRELCPIVITFDVPWLLPTPPNLPPTNQQVNIVLKKTSDCVLSCALRGCAGQESAFLEAIDLLSRLLHMHSEMPILCRVGIELRPSVTSALHKPSTIQKLESLCTQWCVHIEWPHSQQGPFQPLNSINLSFKGPLKGCLKARKFMMGMLSVSLQFDQSPSISQVDFTAIENDFGITVQTKAKTVQGGEQVSFVLRGSEEKIVDLLRARQRILGQEQSEAIDDDYAFMKNQINDSSTPFSRSLVGRGSTLEDIVQDIPLSPDPDDSPIAHSLLTSAKNINGNAELWTGQPASRRASREQMLRKAHQAIYESIDASVRYPTDFWSGYGFSSSLPADLLKGMLDLNAKEQAEKTKGQTSGAPGSGSAKGLPSVREEEEDQSSLSASSSSLSNTLTTRVFHKKTKTPAFSASTSIFESPLGTSESAWDIASFIEPSMVLAQLGLSEYTANLRDQEIDMDAFLLLDEAALRDIGVATVGARKKIHHAILKLRESAKSQGYSL</sequence>
<dbReference type="InterPro" id="IPR036612">
    <property type="entry name" value="KH_dom_type_1_sf"/>
</dbReference>
<dbReference type="GO" id="GO:0005737">
    <property type="term" value="C:cytoplasm"/>
    <property type="evidence" value="ECO:0007669"/>
    <property type="project" value="TreeGrafter"/>
</dbReference>
<dbReference type="SMART" id="SM00322">
    <property type="entry name" value="KH"/>
    <property type="match status" value="1"/>
</dbReference>
<dbReference type="Proteomes" id="UP000887575">
    <property type="component" value="Unassembled WGS sequence"/>
</dbReference>
<evidence type="ECO:0000256" key="2">
    <source>
        <dbReference type="ARBA" id="ARBA00022737"/>
    </source>
</evidence>
<dbReference type="SMART" id="SM00454">
    <property type="entry name" value="SAM"/>
    <property type="match status" value="1"/>
</dbReference>